<dbReference type="Proteomes" id="UP000190092">
    <property type="component" value="Unassembled WGS sequence"/>
</dbReference>
<name>A0A1T4JN25_9HYPH</name>
<gene>
    <name evidence="3" type="ORF">SAMN02745126_00216</name>
</gene>
<sequence>MAQSAADLARCLARDAEAVCRHYLSNGRRQGRYWLVGDVHNTPGRSMFVRLSGPESGPGAAGHWTDAATAEYGDLLDVIRESCGLIDFRDVAEEARRFLALPKPECQLVSQHTRPARRGSPESARWLFAISCPLAGTLAEAYLHERSIMTVHHSGALRFHPRCYYRPDEHSPTEAWPAMVASITDLDGRITGVHRTWLDRSGRGKAPIGTPRRAMGELLGNAVRFGPADDVLAAGEGIETMLSLRCALPTMPMAAALSANHLAALLLPATLRRLYIARDTDAAGDRAAVTLSTRAQEARIEAITLSPRLGDFNDDLRAFGVDDLRAALWRQLAPRDAQYFCDPMMAGTG</sequence>
<dbReference type="Pfam" id="PF13362">
    <property type="entry name" value="Toprim_3"/>
    <property type="match status" value="1"/>
</dbReference>
<dbReference type="RefSeq" id="WP_085931987.1">
    <property type="nucleotide sequence ID" value="NZ_FUWJ01000001.1"/>
</dbReference>
<protein>
    <submittedName>
        <fullName evidence="3">Toprim domain-containing protein</fullName>
    </submittedName>
</protein>
<feature type="domain" description="DUF7146" evidence="2">
    <location>
        <begin position="119"/>
        <end position="225"/>
    </location>
</feature>
<evidence type="ECO:0000313" key="3">
    <source>
        <dbReference type="EMBL" id="SJZ31559.1"/>
    </source>
</evidence>
<dbReference type="EMBL" id="FUWJ01000001">
    <property type="protein sequence ID" value="SJZ31559.1"/>
    <property type="molecule type" value="Genomic_DNA"/>
</dbReference>
<dbReference type="STRING" id="225324.SAMN02745126_00216"/>
<evidence type="ECO:0000259" key="2">
    <source>
        <dbReference type="Pfam" id="PF23639"/>
    </source>
</evidence>
<dbReference type="InterPro" id="IPR055570">
    <property type="entry name" value="DUF7146"/>
</dbReference>
<dbReference type="AlphaFoldDB" id="A0A1T4JN25"/>
<dbReference type="OrthoDB" id="9811157at2"/>
<dbReference type="Pfam" id="PF23639">
    <property type="entry name" value="DUF7146"/>
    <property type="match status" value="1"/>
</dbReference>
<keyword evidence="4" id="KW-1185">Reference proteome</keyword>
<organism evidence="3 4">
    <name type="scientific">Enhydrobacter aerosaccus</name>
    <dbReference type="NCBI Taxonomy" id="225324"/>
    <lineage>
        <taxon>Bacteria</taxon>
        <taxon>Pseudomonadati</taxon>
        <taxon>Pseudomonadota</taxon>
        <taxon>Alphaproteobacteria</taxon>
        <taxon>Hyphomicrobiales</taxon>
        <taxon>Enhydrobacter</taxon>
    </lineage>
</organism>
<evidence type="ECO:0000313" key="4">
    <source>
        <dbReference type="Proteomes" id="UP000190092"/>
    </source>
</evidence>
<proteinExistence type="predicted"/>
<feature type="domain" description="Toprim" evidence="1">
    <location>
        <begin position="232"/>
        <end position="320"/>
    </location>
</feature>
<evidence type="ECO:0000259" key="1">
    <source>
        <dbReference type="Pfam" id="PF13362"/>
    </source>
</evidence>
<dbReference type="InterPro" id="IPR006171">
    <property type="entry name" value="TOPRIM_dom"/>
</dbReference>
<reference evidence="4" key="1">
    <citation type="submission" date="2017-02" db="EMBL/GenBank/DDBJ databases">
        <authorList>
            <person name="Varghese N."/>
            <person name="Submissions S."/>
        </authorList>
    </citation>
    <scope>NUCLEOTIDE SEQUENCE [LARGE SCALE GENOMIC DNA]</scope>
    <source>
        <strain evidence="4">ATCC 27094</strain>
    </source>
</reference>
<accession>A0A1T4JN25</accession>